<sequence>MTLFLFLSLIVSSTGGDLVPPFTLDSENKVGFWEFNGMTVVHENYILISPPIQFTRGSLWTNLEFPEVDWSVQFELGISQGTGGGGFAIWFIDNYGADGKLFGGPSQFRGIAISGSVKTTSDQTQIDFKLMQDHGNLEFHKASDSDATIYLDEKNHNIALKISFRSGYMHLEHFNNETNEWKLLSKMLVKVDISKNYLGISAQSDQETSRFDLFSLNFSIIESSRKDTSLKQHSTGYYSPEYTLRFRNPKLKKILIEMGKMEEKPDAESTVTDLLDIVHEINSAVFDVASYSDVNDFVTQTLLPYTQKWHKRTLKVVADIQNAMNVYGAVWNYTNILIGNFKTDLQNSARKITAKIENLEEILRSENFEPDVNPNLGKVIVISLNANDYDPFILVLYFLIAELTVSFSLLFLYQKRKLYD</sequence>
<keyword evidence="6" id="KW-0175">Coiled coil</keyword>
<evidence type="ECO:0000256" key="4">
    <source>
        <dbReference type="ARBA" id="ARBA00022989"/>
    </source>
</evidence>
<dbReference type="Pfam" id="PF03388">
    <property type="entry name" value="Lectin_leg-like"/>
    <property type="match status" value="1"/>
</dbReference>
<evidence type="ECO:0000256" key="7">
    <source>
        <dbReference type="SAM" id="Phobius"/>
    </source>
</evidence>
<dbReference type="EMBL" id="JAPFFF010000001">
    <property type="protein sequence ID" value="KAK8900273.1"/>
    <property type="molecule type" value="Genomic_DNA"/>
</dbReference>
<feature type="signal peptide" evidence="8">
    <location>
        <begin position="1"/>
        <end position="16"/>
    </location>
</feature>
<protein>
    <submittedName>
        <fullName evidence="10">Protein ERGIC-53</fullName>
    </submittedName>
</protein>
<dbReference type="PROSITE" id="PS51328">
    <property type="entry name" value="L_LECTIN_LIKE"/>
    <property type="match status" value="1"/>
</dbReference>
<feature type="transmembrane region" description="Helical" evidence="7">
    <location>
        <begin position="392"/>
        <end position="413"/>
    </location>
</feature>
<feature type="domain" description="L-type lectin-like" evidence="9">
    <location>
        <begin position="10"/>
        <end position="221"/>
    </location>
</feature>
<evidence type="ECO:0000313" key="10">
    <source>
        <dbReference type="EMBL" id="KAK8900273.1"/>
    </source>
</evidence>
<keyword evidence="4 7" id="KW-1133">Transmembrane helix</keyword>
<comment type="subcellular location">
    <subcellularLocation>
        <location evidence="1">Membrane</location>
        <topology evidence="1">Single-pass type I membrane protein</topology>
    </subcellularLocation>
</comment>
<evidence type="ECO:0000256" key="2">
    <source>
        <dbReference type="ARBA" id="ARBA00022692"/>
    </source>
</evidence>
<keyword evidence="11" id="KW-1185">Reference proteome</keyword>
<evidence type="ECO:0000313" key="11">
    <source>
        <dbReference type="Proteomes" id="UP001470230"/>
    </source>
</evidence>
<proteinExistence type="predicted"/>
<organism evidence="10 11">
    <name type="scientific">Tritrichomonas musculus</name>
    <dbReference type="NCBI Taxonomy" id="1915356"/>
    <lineage>
        <taxon>Eukaryota</taxon>
        <taxon>Metamonada</taxon>
        <taxon>Parabasalia</taxon>
        <taxon>Tritrichomonadida</taxon>
        <taxon>Tritrichomonadidae</taxon>
        <taxon>Tritrichomonas</taxon>
    </lineage>
</organism>
<dbReference type="InterPro" id="IPR005052">
    <property type="entry name" value="Lectin_leg"/>
</dbReference>
<feature type="coiled-coil region" evidence="6">
    <location>
        <begin position="342"/>
        <end position="369"/>
    </location>
</feature>
<dbReference type="PANTHER" id="PTHR12223:SF28">
    <property type="entry name" value="LECTIN, MANNOSE BINDING 1 LIKE"/>
    <property type="match status" value="1"/>
</dbReference>
<keyword evidence="3 8" id="KW-0732">Signal</keyword>
<evidence type="ECO:0000256" key="1">
    <source>
        <dbReference type="ARBA" id="ARBA00004479"/>
    </source>
</evidence>
<reference evidence="10 11" key="1">
    <citation type="submission" date="2024-04" db="EMBL/GenBank/DDBJ databases">
        <title>Tritrichomonas musculus Genome.</title>
        <authorList>
            <person name="Alves-Ferreira E."/>
            <person name="Grigg M."/>
            <person name="Lorenzi H."/>
            <person name="Galac M."/>
        </authorList>
    </citation>
    <scope>NUCLEOTIDE SEQUENCE [LARGE SCALE GENOMIC DNA]</scope>
    <source>
        <strain evidence="10 11">EAF2021</strain>
    </source>
</reference>
<gene>
    <name evidence="10" type="ORF">M9Y10_002596</name>
</gene>
<evidence type="ECO:0000256" key="6">
    <source>
        <dbReference type="SAM" id="Coils"/>
    </source>
</evidence>
<dbReference type="SUPFAM" id="SSF49899">
    <property type="entry name" value="Concanavalin A-like lectins/glucanases"/>
    <property type="match status" value="1"/>
</dbReference>
<dbReference type="CDD" id="cd07308">
    <property type="entry name" value="lectin_leg-like"/>
    <property type="match status" value="1"/>
</dbReference>
<dbReference type="Gene3D" id="2.60.120.200">
    <property type="match status" value="1"/>
</dbReference>
<evidence type="ECO:0000256" key="8">
    <source>
        <dbReference type="SAM" id="SignalP"/>
    </source>
</evidence>
<accession>A0ABR2LB68</accession>
<comment type="caution">
    <text evidence="10">The sequence shown here is derived from an EMBL/GenBank/DDBJ whole genome shotgun (WGS) entry which is preliminary data.</text>
</comment>
<keyword evidence="5 7" id="KW-0472">Membrane</keyword>
<feature type="chain" id="PRO_5045712877" evidence="8">
    <location>
        <begin position="17"/>
        <end position="420"/>
    </location>
</feature>
<dbReference type="Proteomes" id="UP001470230">
    <property type="component" value="Unassembled WGS sequence"/>
</dbReference>
<evidence type="ECO:0000259" key="9">
    <source>
        <dbReference type="PROSITE" id="PS51328"/>
    </source>
</evidence>
<dbReference type="PANTHER" id="PTHR12223">
    <property type="entry name" value="VESICULAR MANNOSE-BINDING LECTIN"/>
    <property type="match status" value="1"/>
</dbReference>
<dbReference type="InterPro" id="IPR051136">
    <property type="entry name" value="Intracellular_Lectin-GPT"/>
</dbReference>
<evidence type="ECO:0000256" key="3">
    <source>
        <dbReference type="ARBA" id="ARBA00022729"/>
    </source>
</evidence>
<name>A0ABR2LB68_9EUKA</name>
<dbReference type="InterPro" id="IPR013320">
    <property type="entry name" value="ConA-like_dom_sf"/>
</dbReference>
<evidence type="ECO:0000256" key="5">
    <source>
        <dbReference type="ARBA" id="ARBA00023136"/>
    </source>
</evidence>
<keyword evidence="2 7" id="KW-0812">Transmembrane</keyword>